<proteinExistence type="predicted"/>
<evidence type="ECO:0000259" key="1">
    <source>
        <dbReference type="Pfam" id="PF04273"/>
    </source>
</evidence>
<name>A0AA96WYI2_9CYAN</name>
<gene>
    <name evidence="2" type="ORF">HJG54_29350</name>
</gene>
<dbReference type="RefSeq" id="WP_316436621.1">
    <property type="nucleotide sequence ID" value="NZ_CP053587.1"/>
</dbReference>
<dbReference type="Gene3D" id="3.90.190.10">
    <property type="entry name" value="Protein tyrosine phosphatase superfamily"/>
    <property type="match status" value="1"/>
</dbReference>
<dbReference type="AlphaFoldDB" id="A0AA96WYI2"/>
<accession>A0AA96WYI2</accession>
<organism evidence="2">
    <name type="scientific">Leptolyngbya sp. NK1-12</name>
    <dbReference type="NCBI Taxonomy" id="2547451"/>
    <lineage>
        <taxon>Bacteria</taxon>
        <taxon>Bacillati</taxon>
        <taxon>Cyanobacteriota</taxon>
        <taxon>Cyanophyceae</taxon>
        <taxon>Leptolyngbyales</taxon>
        <taxon>Leptolyngbyaceae</taxon>
        <taxon>Leptolyngbya group</taxon>
        <taxon>Leptolyngbya</taxon>
    </lineage>
</organism>
<protein>
    <submittedName>
        <fullName evidence="2">Phosphatase</fullName>
    </submittedName>
</protein>
<reference evidence="2" key="1">
    <citation type="submission" date="2020-05" db="EMBL/GenBank/DDBJ databases">
        <authorList>
            <person name="Zhu T."/>
            <person name="Keshari N."/>
            <person name="Lu X."/>
        </authorList>
    </citation>
    <scope>NUCLEOTIDE SEQUENCE</scope>
    <source>
        <strain evidence="2">NK1-12</strain>
    </source>
</reference>
<sequence>MINAFQVNEYLTTTGQVIPAQLKQAVQEGFKSVLNLRSPDELGFMPEEQQIAESLGLYYVNLPLKLEALDEALITQILTVLDQIPKPAVIHCAASIRSTAIALLSVALQEGLTPEQTLARAKELGYKFASYACIDPRLKQFFSDYILKYAKAAVSVS</sequence>
<dbReference type="InterPro" id="IPR029021">
    <property type="entry name" value="Prot-tyrosine_phosphatase-like"/>
</dbReference>
<feature type="domain" description="Beta-lactamase hydrolase-like protein phosphatase-like" evidence="1">
    <location>
        <begin position="7"/>
        <end position="107"/>
    </location>
</feature>
<evidence type="ECO:0000313" key="2">
    <source>
        <dbReference type="EMBL" id="WNZ27027.1"/>
    </source>
</evidence>
<dbReference type="Pfam" id="PF04273">
    <property type="entry name" value="BLH_phosphatase"/>
    <property type="match status" value="1"/>
</dbReference>
<dbReference type="EMBL" id="CP053587">
    <property type="protein sequence ID" value="WNZ27027.1"/>
    <property type="molecule type" value="Genomic_DNA"/>
</dbReference>
<dbReference type="SUPFAM" id="SSF52799">
    <property type="entry name" value="(Phosphotyrosine protein) phosphatases II"/>
    <property type="match status" value="1"/>
</dbReference>
<dbReference type="GO" id="GO:0016787">
    <property type="term" value="F:hydrolase activity"/>
    <property type="evidence" value="ECO:0007669"/>
    <property type="project" value="InterPro"/>
</dbReference>
<dbReference type="InterPro" id="IPR005939">
    <property type="entry name" value="BLH_phosphatase-like"/>
</dbReference>